<evidence type="ECO:0000259" key="2">
    <source>
        <dbReference type="Pfam" id="PF13439"/>
    </source>
</evidence>
<dbReference type="PANTHER" id="PTHR12526">
    <property type="entry name" value="GLYCOSYLTRANSFERASE"/>
    <property type="match status" value="1"/>
</dbReference>
<protein>
    <submittedName>
        <fullName evidence="3">Glycosyltransferase involved in cell wall biosynthesis</fullName>
    </submittedName>
</protein>
<dbReference type="GO" id="GO:0016757">
    <property type="term" value="F:glycosyltransferase activity"/>
    <property type="evidence" value="ECO:0007669"/>
    <property type="project" value="InterPro"/>
</dbReference>
<gene>
    <name evidence="3" type="ORF">C8N42_103288</name>
</gene>
<dbReference type="RefSeq" id="WP_170109226.1">
    <property type="nucleotide sequence ID" value="NZ_QAOH01000003.1"/>
</dbReference>
<evidence type="ECO:0000259" key="1">
    <source>
        <dbReference type="Pfam" id="PF00534"/>
    </source>
</evidence>
<dbReference type="InterPro" id="IPR028098">
    <property type="entry name" value="Glyco_trans_4-like_N"/>
</dbReference>
<dbReference type="Gene3D" id="3.40.50.2000">
    <property type="entry name" value="Glycogen Phosphorylase B"/>
    <property type="match status" value="2"/>
</dbReference>
<sequence length="408" mass="46332">MRQLKICFVIEKLALRSGGAERVLIETANALHDAGYAIEIVTHEPRGKPPFYPLRAGIIQSNIRPANEFRSRGRRVLDRLRARFHRSDVLWPGVRRLKWVSMHGGFWRRLGRHIDATAPDIVVAFLPPAVTALGLARFRHKPRLFASLHNVPEQDFDNPERWDPNPVDRMYRRRVLERYDAIGILLPEFRDWFPTRLQDRLIVMPNAVPPVSPSRLAQAKREKTVISVGRLADVKEHRLLIEAWSHLKADFPDWSCRIYGVGPLEHELSDLIRKHGLEDTVMLMGDTRDIESVYFSASLLAHPAKFEGFGLVITEALAHGLPVLGYEDCSGFNFIVENGRSGIFVPSEGNRAQNLSVEMAKLMRDPERRAALGEGGFKAIERFAPERILDLWKVAIHGTEPVPQLGKA</sequence>
<evidence type="ECO:0000313" key="4">
    <source>
        <dbReference type="Proteomes" id="UP000244077"/>
    </source>
</evidence>
<dbReference type="PANTHER" id="PTHR12526:SF627">
    <property type="entry name" value="D-RHAMNOSYLTRANSFERASE WBPZ"/>
    <property type="match status" value="1"/>
</dbReference>
<comment type="caution">
    <text evidence="3">The sequence shown here is derived from an EMBL/GenBank/DDBJ whole genome shotgun (WGS) entry which is preliminary data.</text>
</comment>
<dbReference type="Proteomes" id="UP000244077">
    <property type="component" value="Unassembled WGS sequence"/>
</dbReference>
<accession>A0A2T5HTT5</accession>
<keyword evidence="4" id="KW-1185">Reference proteome</keyword>
<dbReference type="Pfam" id="PF13439">
    <property type="entry name" value="Glyco_transf_4"/>
    <property type="match status" value="1"/>
</dbReference>
<name>A0A2T5HTT5_9RHOB</name>
<feature type="domain" description="Glycosyl transferase family 1" evidence="1">
    <location>
        <begin position="217"/>
        <end position="377"/>
    </location>
</feature>
<dbReference type="Pfam" id="PF00534">
    <property type="entry name" value="Glycos_transf_1"/>
    <property type="match status" value="1"/>
</dbReference>
<dbReference type="EMBL" id="QAOH01000003">
    <property type="protein sequence ID" value="PTQ74995.1"/>
    <property type="molecule type" value="Genomic_DNA"/>
</dbReference>
<proteinExistence type="predicted"/>
<organism evidence="3 4">
    <name type="scientific">Celeribacter persicus</name>
    <dbReference type="NCBI Taxonomy" id="1651082"/>
    <lineage>
        <taxon>Bacteria</taxon>
        <taxon>Pseudomonadati</taxon>
        <taxon>Pseudomonadota</taxon>
        <taxon>Alphaproteobacteria</taxon>
        <taxon>Rhodobacterales</taxon>
        <taxon>Roseobacteraceae</taxon>
        <taxon>Celeribacter</taxon>
    </lineage>
</organism>
<evidence type="ECO:0000313" key="3">
    <source>
        <dbReference type="EMBL" id="PTQ74995.1"/>
    </source>
</evidence>
<reference evidence="3 4" key="1">
    <citation type="submission" date="2018-04" db="EMBL/GenBank/DDBJ databases">
        <title>Genomic Encyclopedia of Archaeal and Bacterial Type Strains, Phase II (KMG-II): from individual species to whole genera.</title>
        <authorList>
            <person name="Goeker M."/>
        </authorList>
    </citation>
    <scope>NUCLEOTIDE SEQUENCE [LARGE SCALE GENOMIC DNA]</scope>
    <source>
        <strain evidence="3 4">DSM 100434</strain>
    </source>
</reference>
<dbReference type="SUPFAM" id="SSF53756">
    <property type="entry name" value="UDP-Glycosyltransferase/glycogen phosphorylase"/>
    <property type="match status" value="1"/>
</dbReference>
<dbReference type="InterPro" id="IPR001296">
    <property type="entry name" value="Glyco_trans_1"/>
</dbReference>
<feature type="domain" description="Glycosyltransferase subfamily 4-like N-terminal" evidence="2">
    <location>
        <begin position="18"/>
        <end position="209"/>
    </location>
</feature>
<keyword evidence="3" id="KW-0808">Transferase</keyword>
<dbReference type="AlphaFoldDB" id="A0A2T5HTT5"/>